<dbReference type="STRING" id="575594.HMPREF0501_00981"/>
<organism evidence="1 2">
    <name type="scientific">Limosilactobacillus coleohominis 101-4-CHN</name>
    <dbReference type="NCBI Taxonomy" id="575594"/>
    <lineage>
        <taxon>Bacteria</taxon>
        <taxon>Bacillati</taxon>
        <taxon>Bacillota</taxon>
        <taxon>Bacilli</taxon>
        <taxon>Lactobacillales</taxon>
        <taxon>Lactobacillaceae</taxon>
        <taxon>Limosilactobacillus</taxon>
    </lineage>
</organism>
<proteinExistence type="predicted"/>
<keyword evidence="2" id="KW-1185">Reference proteome</keyword>
<name>C7XWH8_9LACO</name>
<sequence>MIVLGIVSMILLFTIRSAGNGICQWQHHHFWRELRQEWQFSQSTALVNHQPTTINYDPMNREFVFICNNHERTIRVPEELRVQSAPARTMKANGYIQPGTWQFIDQLNQQEILMRIQMAGGGYRLEKKRLFAR</sequence>
<gene>
    <name evidence="1" type="ORF">HMPREF0501_00981</name>
</gene>
<reference evidence="1 2" key="1">
    <citation type="submission" date="2009-06" db="EMBL/GenBank/DDBJ databases">
        <title>The Genome Sequence of Lactobacillus coleohominis strain 101-4-CHN.</title>
        <authorList>
            <consortium name="The Broad Institute Genome Sequencing Platform"/>
            <person name="Ward D."/>
            <person name="Young S.K."/>
            <person name="Zeng Q."/>
            <person name="Koehrsen M."/>
            <person name="Alvarado L."/>
            <person name="Berlin A."/>
            <person name="Borenstein D."/>
            <person name="Chen Z."/>
            <person name="Engels R."/>
            <person name="Freedman E."/>
            <person name="Gellesch M."/>
            <person name="Goldberg J."/>
            <person name="Griggs A."/>
            <person name="Gujja S."/>
            <person name="Heiman D."/>
            <person name="Hepburn T."/>
            <person name="Howarth C."/>
            <person name="Jen D."/>
            <person name="Larson L."/>
            <person name="Lewis B."/>
            <person name="Mehta T."/>
            <person name="Park D."/>
            <person name="Pearson M."/>
            <person name="Roberts A."/>
            <person name="Saif S."/>
            <person name="Shea T."/>
            <person name="Shenoy N."/>
            <person name="Sisk P."/>
            <person name="Stolte C."/>
            <person name="Sykes S."/>
            <person name="Walk T."/>
            <person name="White J."/>
            <person name="Yandava C."/>
            <person name="Liu Y."/>
            <person name="Xu Q."/>
            <person name="Lander E."/>
            <person name="Nusbaum C."/>
            <person name="Galagan J."/>
            <person name="Birren B."/>
        </authorList>
    </citation>
    <scope>NUCLEOTIDE SEQUENCE [LARGE SCALE GENOMIC DNA]</scope>
    <source>
        <strain evidence="1 2">101-4-CHN</strain>
    </source>
</reference>
<evidence type="ECO:0000313" key="1">
    <source>
        <dbReference type="EMBL" id="EEU29976.1"/>
    </source>
</evidence>
<protein>
    <submittedName>
        <fullName evidence="1">Uncharacterized protein</fullName>
    </submittedName>
</protein>
<evidence type="ECO:0000313" key="2">
    <source>
        <dbReference type="Proteomes" id="UP000003987"/>
    </source>
</evidence>
<dbReference type="AlphaFoldDB" id="C7XWH8"/>
<accession>C7XWH8</accession>
<dbReference type="EMBL" id="GG698804">
    <property type="protein sequence ID" value="EEU29976.1"/>
    <property type="molecule type" value="Genomic_DNA"/>
</dbReference>
<dbReference type="HOGENOM" id="CLU_145343_0_0_9"/>
<dbReference type="Proteomes" id="UP000003987">
    <property type="component" value="Unassembled WGS sequence"/>
</dbReference>